<evidence type="ECO:0000313" key="3">
    <source>
        <dbReference type="Proteomes" id="UP001396898"/>
    </source>
</evidence>
<feature type="region of interest" description="Disordered" evidence="1">
    <location>
        <begin position="1"/>
        <end position="34"/>
    </location>
</feature>
<reference evidence="2 3" key="1">
    <citation type="submission" date="2023-01" db="EMBL/GenBank/DDBJ databases">
        <title>Analysis of 21 Apiospora genomes using comparative genomics revels a genus with tremendous synthesis potential of carbohydrate active enzymes and secondary metabolites.</title>
        <authorList>
            <person name="Sorensen T."/>
        </authorList>
    </citation>
    <scope>NUCLEOTIDE SEQUENCE [LARGE SCALE GENOMIC DNA]</scope>
    <source>
        <strain evidence="2 3">CBS 20057</strain>
    </source>
</reference>
<proteinExistence type="predicted"/>
<sequence>MADSQKPSESPLGGQSTDPSQRRRDVAGRDSCASRDANAVFPEYDIYRNGRPAGVTFTGRKRQRIIIDPDDAPPAKVKPTSRRVKSAAPPAKVKPSSRRVKPVAPPEKDICWVCRIGRHSPLRCMQTWEDTGMTAVCPIHPDQKDHILDDCYELLVYLSSRSLRERLFHWMCFERQGMPPIYTELIDVNELANLHGASPDIRPWSVGHSSEQWRQNRELLTVQLDYPDSTDIPVCCKEKDRQNVDIFQTVTGKRPKYGNLRSLVPHLEAEGELRQS</sequence>
<dbReference type="EMBL" id="JAQQWI010000010">
    <property type="protein sequence ID" value="KAK8018878.1"/>
    <property type="molecule type" value="Genomic_DNA"/>
</dbReference>
<feature type="region of interest" description="Disordered" evidence="1">
    <location>
        <begin position="68"/>
        <end position="102"/>
    </location>
</feature>
<evidence type="ECO:0000256" key="1">
    <source>
        <dbReference type="SAM" id="MobiDB-lite"/>
    </source>
</evidence>
<comment type="caution">
    <text evidence="2">The sequence shown here is derived from an EMBL/GenBank/DDBJ whole genome shotgun (WGS) entry which is preliminary data.</text>
</comment>
<evidence type="ECO:0000313" key="2">
    <source>
        <dbReference type="EMBL" id="KAK8018878.1"/>
    </source>
</evidence>
<gene>
    <name evidence="2" type="ORF">PG991_008068</name>
</gene>
<keyword evidence="3" id="KW-1185">Reference proteome</keyword>
<feature type="compositionally biased region" description="Polar residues" evidence="1">
    <location>
        <begin position="1"/>
        <end position="19"/>
    </location>
</feature>
<protein>
    <submittedName>
        <fullName evidence="2">Uncharacterized protein</fullName>
    </submittedName>
</protein>
<accession>A0ABR1RV96</accession>
<organism evidence="2 3">
    <name type="scientific">Apiospora marii</name>
    <dbReference type="NCBI Taxonomy" id="335849"/>
    <lineage>
        <taxon>Eukaryota</taxon>
        <taxon>Fungi</taxon>
        <taxon>Dikarya</taxon>
        <taxon>Ascomycota</taxon>
        <taxon>Pezizomycotina</taxon>
        <taxon>Sordariomycetes</taxon>
        <taxon>Xylariomycetidae</taxon>
        <taxon>Amphisphaeriales</taxon>
        <taxon>Apiosporaceae</taxon>
        <taxon>Apiospora</taxon>
    </lineage>
</organism>
<name>A0ABR1RV96_9PEZI</name>
<dbReference type="Proteomes" id="UP001396898">
    <property type="component" value="Unassembled WGS sequence"/>
</dbReference>